<dbReference type="HOGENOM" id="CLU_081378_1_1_10"/>
<dbReference type="PANTHER" id="PTHR43345">
    <property type="entry name" value="3-ISOPROPYLMALATE DEHYDRATASE SMALL SUBUNIT 2-RELATED-RELATED"/>
    <property type="match status" value="1"/>
</dbReference>
<evidence type="ECO:0000313" key="9">
    <source>
        <dbReference type="EMBL" id="ACF44379.1"/>
    </source>
</evidence>
<evidence type="ECO:0000259" key="8">
    <source>
        <dbReference type="Pfam" id="PF00694"/>
    </source>
</evidence>
<dbReference type="InterPro" id="IPR033940">
    <property type="entry name" value="IPMI_Swivel"/>
</dbReference>
<dbReference type="Proteomes" id="UP000002724">
    <property type="component" value="Chromosome"/>
</dbReference>
<dbReference type="PANTHER" id="PTHR43345:SF2">
    <property type="entry name" value="3-ISOPROPYLMALATE DEHYDRATASE SMALL SUBUNIT 1"/>
    <property type="match status" value="1"/>
</dbReference>
<dbReference type="EC" id="4.2.1.33" evidence="6"/>
<protein>
    <recommendedName>
        <fullName evidence="6">3-isopropylmalate dehydratase</fullName>
        <ecNumber evidence="6">4.2.1.33</ecNumber>
    </recommendedName>
</protein>
<dbReference type="InterPro" id="IPR011827">
    <property type="entry name" value="LeuD_type2/HacB/DmdB"/>
</dbReference>
<dbReference type="NCBIfam" id="TIGR02087">
    <property type="entry name" value="LEUD_arch"/>
    <property type="match status" value="1"/>
</dbReference>
<dbReference type="eggNOG" id="COG0066">
    <property type="taxonomic scope" value="Bacteria"/>
</dbReference>
<dbReference type="AlphaFoldDB" id="B4SDL1"/>
<keyword evidence="7" id="KW-0456">Lyase</keyword>
<proteinExistence type="inferred from homology"/>
<evidence type="ECO:0000256" key="2">
    <source>
        <dbReference type="ARBA" id="ARBA00002695"/>
    </source>
</evidence>
<comment type="catalytic activity">
    <reaction evidence="1">
        <text>(2R,3S)-3-isopropylmalate = (2S)-2-isopropylmalate</text>
        <dbReference type="Rhea" id="RHEA:32287"/>
        <dbReference type="ChEBI" id="CHEBI:1178"/>
        <dbReference type="ChEBI" id="CHEBI:35121"/>
        <dbReference type="EC" id="4.2.1.33"/>
    </reaction>
</comment>
<evidence type="ECO:0000256" key="1">
    <source>
        <dbReference type="ARBA" id="ARBA00000491"/>
    </source>
</evidence>
<accession>B4SDL1</accession>
<comment type="subunit">
    <text evidence="5">Heterodimer of LeuC and LeuD.</text>
</comment>
<dbReference type="InterPro" id="IPR050075">
    <property type="entry name" value="LeuD"/>
</dbReference>
<sequence>METIIQGKAYVLGKNIDTDQIIPAEHLVYSLSDPEEVILYGKYALSGVPPEQGGLPQGNILFIEEGSCHSNYTIIIAGPNFGCGSSREHAPFALKVAGVKAIVAESYARIFYRNCVDGGFAIPYESAEQLNQLIKTGDELKIDVEANTIENLTSNITYKLNPLGDVFNIVEAGGIFAYARQENLMPQH</sequence>
<comment type="function">
    <text evidence="2">Catalyzes the isomerization between 2-isopropylmalate and 3-isopropylmalate, via the formation of 2-isopropylmaleate.</text>
</comment>
<dbReference type="SUPFAM" id="SSF52016">
    <property type="entry name" value="LeuD/IlvD-like"/>
    <property type="match status" value="1"/>
</dbReference>
<gene>
    <name evidence="9" type="ordered locus">Ppha_2176</name>
</gene>
<dbReference type="STRING" id="324925.Ppha_2176"/>
<dbReference type="EMBL" id="CP001110">
    <property type="protein sequence ID" value="ACF44379.1"/>
    <property type="molecule type" value="Genomic_DNA"/>
</dbReference>
<dbReference type="KEGG" id="pph:Ppha_2176"/>
<evidence type="ECO:0000256" key="6">
    <source>
        <dbReference type="ARBA" id="ARBA00011998"/>
    </source>
</evidence>
<reference evidence="9 10" key="1">
    <citation type="submission" date="2008-06" db="EMBL/GenBank/DDBJ databases">
        <title>Complete sequence of Pelodictyon phaeoclathratiforme BU-1.</title>
        <authorList>
            <consortium name="US DOE Joint Genome Institute"/>
            <person name="Lucas S."/>
            <person name="Copeland A."/>
            <person name="Lapidus A."/>
            <person name="Glavina del Rio T."/>
            <person name="Dalin E."/>
            <person name="Tice H."/>
            <person name="Bruce D."/>
            <person name="Goodwin L."/>
            <person name="Pitluck S."/>
            <person name="Schmutz J."/>
            <person name="Larimer F."/>
            <person name="Land M."/>
            <person name="Hauser L."/>
            <person name="Kyrpides N."/>
            <person name="Mikhailova N."/>
            <person name="Liu Z."/>
            <person name="Li T."/>
            <person name="Zhao F."/>
            <person name="Overmann J."/>
            <person name="Bryant D.A."/>
            <person name="Richardson P."/>
        </authorList>
    </citation>
    <scope>NUCLEOTIDE SEQUENCE [LARGE SCALE GENOMIC DNA]</scope>
    <source>
        <strain evidence="10">DSM 5477 / BU-1</strain>
    </source>
</reference>
<comment type="similarity">
    <text evidence="4">Belongs to the LeuD family. LeuD type 2 subfamily.</text>
</comment>
<dbReference type="GO" id="GO:0003861">
    <property type="term" value="F:3-isopropylmalate dehydratase activity"/>
    <property type="evidence" value="ECO:0007669"/>
    <property type="project" value="UniProtKB-EC"/>
</dbReference>
<dbReference type="InterPro" id="IPR000573">
    <property type="entry name" value="AconitaseA/IPMdHydase_ssu_swvl"/>
</dbReference>
<comment type="pathway">
    <text evidence="3">Amino-acid biosynthesis; L-leucine biosynthesis; L-leucine from 3-methyl-2-oxobutanoate: step 2/4.</text>
</comment>
<evidence type="ECO:0000256" key="3">
    <source>
        <dbReference type="ARBA" id="ARBA00004729"/>
    </source>
</evidence>
<evidence type="ECO:0000256" key="7">
    <source>
        <dbReference type="ARBA" id="ARBA00023239"/>
    </source>
</evidence>
<dbReference type="OrthoDB" id="9777465at2"/>
<evidence type="ECO:0000256" key="5">
    <source>
        <dbReference type="ARBA" id="ARBA00011271"/>
    </source>
</evidence>
<dbReference type="Pfam" id="PF00694">
    <property type="entry name" value="Aconitase_C"/>
    <property type="match status" value="1"/>
</dbReference>
<organism evidence="9 10">
    <name type="scientific">Pelodictyon phaeoclathratiforme (strain DSM 5477 / BU-1)</name>
    <dbReference type="NCBI Taxonomy" id="324925"/>
    <lineage>
        <taxon>Bacteria</taxon>
        <taxon>Pseudomonadati</taxon>
        <taxon>Chlorobiota</taxon>
        <taxon>Chlorobiia</taxon>
        <taxon>Chlorobiales</taxon>
        <taxon>Chlorobiaceae</taxon>
        <taxon>Chlorobium/Pelodictyon group</taxon>
        <taxon>Pelodictyon</taxon>
    </lineage>
</organism>
<feature type="domain" description="Aconitase A/isopropylmalate dehydratase small subunit swivel" evidence="8">
    <location>
        <begin position="72"/>
        <end position="119"/>
    </location>
</feature>
<evidence type="ECO:0000256" key="4">
    <source>
        <dbReference type="ARBA" id="ARBA00009869"/>
    </source>
</evidence>
<dbReference type="RefSeq" id="WP_012508856.1">
    <property type="nucleotide sequence ID" value="NC_011060.1"/>
</dbReference>
<name>B4SDL1_PELPB</name>
<keyword evidence="10" id="KW-1185">Reference proteome</keyword>
<dbReference type="CDD" id="cd01577">
    <property type="entry name" value="IPMI_Swivel"/>
    <property type="match status" value="1"/>
</dbReference>
<dbReference type="Gene3D" id="3.20.19.10">
    <property type="entry name" value="Aconitase, domain 4"/>
    <property type="match status" value="1"/>
</dbReference>
<evidence type="ECO:0000313" key="10">
    <source>
        <dbReference type="Proteomes" id="UP000002724"/>
    </source>
</evidence>
<dbReference type="InterPro" id="IPR015928">
    <property type="entry name" value="Aconitase/3IPM_dehydase_swvl"/>
</dbReference>